<dbReference type="InterPro" id="IPR036051">
    <property type="entry name" value="KRAB_dom_sf"/>
</dbReference>
<comment type="similarity">
    <text evidence="1">Belongs to the eukaryotic ribosomal protein eL14 family.</text>
</comment>
<evidence type="ECO:0000313" key="8">
    <source>
        <dbReference type="Proteomes" id="UP000314981"/>
    </source>
</evidence>
<sequence length="281" mass="31612">MVFRRFVEVGRVAYVSFGPHAGKLVAIVDVIDQNRALVDGPCTQVRRQAMPFKCMQLTDFILKFPHSARQKYVRKAWEKADINAKWAATRWAKKIEAREKKAKMTDFDRYKVMKARKMRNRLIKIEVKKLQKAALLKASPKKALAAKGAAAVAAAAAAKVPAKKITTEGLALPEVQAPPFASVRGLRRSLLFQEPVTFEDVAVYFTQNQWASLDSAQRALYREVMLENYPNITSLSESFFLKLSFCPWGLLASSIMYVGSLIPSELMLHELSSLILSCRSN</sequence>
<dbReference type="SMART" id="SM00349">
    <property type="entry name" value="KRAB"/>
    <property type="match status" value="1"/>
</dbReference>
<proteinExistence type="inferred from homology"/>
<evidence type="ECO:0000256" key="3">
    <source>
        <dbReference type="ARBA" id="ARBA00023274"/>
    </source>
</evidence>
<dbReference type="CDD" id="cd23702">
    <property type="entry name" value="eL14"/>
    <property type="match status" value="1"/>
</dbReference>
<evidence type="ECO:0000256" key="4">
    <source>
        <dbReference type="ARBA" id="ARBA00035215"/>
    </source>
</evidence>
<dbReference type="Pfam" id="PF01929">
    <property type="entry name" value="Ribosomal_L14e"/>
    <property type="match status" value="1"/>
</dbReference>
<dbReference type="SUPFAM" id="SSF50104">
    <property type="entry name" value="Translation proteins SH3-like domain"/>
    <property type="match status" value="1"/>
</dbReference>
<dbReference type="InterPro" id="IPR014722">
    <property type="entry name" value="Rib_uL2_dom2"/>
</dbReference>
<protein>
    <recommendedName>
        <fullName evidence="4">Large ribosomal subunit protein eL14</fullName>
    </recommendedName>
    <alternativeName>
        <fullName evidence="5">60S ribosomal protein L14</fullName>
    </alternativeName>
</protein>
<dbReference type="Gene3D" id="6.10.250.2270">
    <property type="match status" value="1"/>
</dbReference>
<evidence type="ECO:0000256" key="2">
    <source>
        <dbReference type="ARBA" id="ARBA00022980"/>
    </source>
</evidence>
<dbReference type="GO" id="GO:0022625">
    <property type="term" value="C:cytosolic large ribosomal subunit"/>
    <property type="evidence" value="ECO:0007669"/>
    <property type="project" value="TreeGrafter"/>
</dbReference>
<dbReference type="CDD" id="cd07765">
    <property type="entry name" value="KRAB_A-box"/>
    <property type="match status" value="1"/>
</dbReference>
<dbReference type="Pfam" id="PF01352">
    <property type="entry name" value="KRAB"/>
    <property type="match status" value="1"/>
</dbReference>
<dbReference type="Proteomes" id="UP000314981">
    <property type="component" value="Chromosome 22"/>
</dbReference>
<dbReference type="Ensembl" id="ENSBIXT00000012062.1">
    <property type="protein sequence ID" value="ENSBIXP00000002357.1"/>
    <property type="gene ID" value="ENSBIXG00000008848.1"/>
</dbReference>
<dbReference type="InterPro" id="IPR039660">
    <property type="entry name" value="Ribosomal_eL14"/>
</dbReference>
<dbReference type="PANTHER" id="PTHR11127:SF2">
    <property type="entry name" value="LARGE RIBOSOMAL SUBUNIT PROTEIN EL14"/>
    <property type="match status" value="1"/>
</dbReference>
<organism evidence="7 8">
    <name type="scientific">Bos indicus x Bos taurus</name>
    <name type="common">Hybrid cattle</name>
    <dbReference type="NCBI Taxonomy" id="30522"/>
    <lineage>
        <taxon>Eukaryota</taxon>
        <taxon>Metazoa</taxon>
        <taxon>Chordata</taxon>
        <taxon>Craniata</taxon>
        <taxon>Vertebrata</taxon>
        <taxon>Euteleostomi</taxon>
        <taxon>Mammalia</taxon>
        <taxon>Eutheria</taxon>
        <taxon>Laurasiatheria</taxon>
        <taxon>Artiodactyla</taxon>
        <taxon>Ruminantia</taxon>
        <taxon>Pecora</taxon>
        <taxon>Bovidae</taxon>
        <taxon>Bovinae</taxon>
        <taxon>Bos</taxon>
    </lineage>
</organism>
<dbReference type="SUPFAM" id="SSF109640">
    <property type="entry name" value="KRAB domain (Kruppel-associated box)"/>
    <property type="match status" value="1"/>
</dbReference>
<dbReference type="InterPro" id="IPR002784">
    <property type="entry name" value="Ribosomal_eL14_dom"/>
</dbReference>
<reference evidence="7 8" key="1">
    <citation type="submission" date="2018-11" db="EMBL/GenBank/DDBJ databases">
        <title>Haplotype-resolved cattle genomes.</title>
        <authorList>
            <person name="Low W.Y."/>
            <person name="Tearle R."/>
            <person name="Bickhart D.M."/>
            <person name="Rosen B.D."/>
            <person name="Koren S."/>
            <person name="Rhie A."/>
            <person name="Hiendleder S."/>
            <person name="Phillippy A.M."/>
            <person name="Smith T.P.L."/>
            <person name="Williams J.L."/>
        </authorList>
    </citation>
    <scope>NUCLEOTIDE SEQUENCE [LARGE SCALE GENOMIC DNA]</scope>
</reference>
<name>A0A4W2BTS8_BOBOX</name>
<dbReference type="GO" id="GO:0006412">
    <property type="term" value="P:translation"/>
    <property type="evidence" value="ECO:0007669"/>
    <property type="project" value="InterPro"/>
</dbReference>
<accession>A0A4W2BTS8</accession>
<evidence type="ECO:0000313" key="7">
    <source>
        <dbReference type="Ensembl" id="ENSBIXP00000002357.1"/>
    </source>
</evidence>
<feature type="domain" description="KRAB" evidence="6">
    <location>
        <begin position="196"/>
        <end position="281"/>
    </location>
</feature>
<evidence type="ECO:0000259" key="6">
    <source>
        <dbReference type="PROSITE" id="PS50805"/>
    </source>
</evidence>
<dbReference type="GO" id="GO:0003735">
    <property type="term" value="F:structural constituent of ribosome"/>
    <property type="evidence" value="ECO:0007669"/>
    <property type="project" value="InterPro"/>
</dbReference>
<dbReference type="InterPro" id="IPR001909">
    <property type="entry name" value="KRAB"/>
</dbReference>
<dbReference type="STRING" id="30522.A0A4W2BTS8"/>
<evidence type="ECO:0000256" key="1">
    <source>
        <dbReference type="ARBA" id="ARBA00006592"/>
    </source>
</evidence>
<dbReference type="GO" id="GO:0006355">
    <property type="term" value="P:regulation of DNA-templated transcription"/>
    <property type="evidence" value="ECO:0007669"/>
    <property type="project" value="InterPro"/>
</dbReference>
<dbReference type="GO" id="GO:0031090">
    <property type="term" value="C:organelle membrane"/>
    <property type="evidence" value="ECO:0007669"/>
    <property type="project" value="UniProtKB-ARBA"/>
</dbReference>
<keyword evidence="3" id="KW-0687">Ribonucleoprotein</keyword>
<dbReference type="InterPro" id="IPR008991">
    <property type="entry name" value="Translation_prot_SH3-like_sf"/>
</dbReference>
<dbReference type="FunFam" id="2.30.30.30:FF:000022">
    <property type="entry name" value="60S ribosomal protein L14"/>
    <property type="match status" value="1"/>
</dbReference>
<keyword evidence="2" id="KW-0689">Ribosomal protein</keyword>
<evidence type="ECO:0000256" key="5">
    <source>
        <dbReference type="ARBA" id="ARBA00035318"/>
    </source>
</evidence>
<keyword evidence="8" id="KW-1185">Reference proteome</keyword>
<dbReference type="GO" id="GO:0042273">
    <property type="term" value="P:ribosomal large subunit biogenesis"/>
    <property type="evidence" value="ECO:0007669"/>
    <property type="project" value="TreeGrafter"/>
</dbReference>
<dbReference type="GO" id="GO:0003723">
    <property type="term" value="F:RNA binding"/>
    <property type="evidence" value="ECO:0007669"/>
    <property type="project" value="InterPro"/>
</dbReference>
<dbReference type="PANTHER" id="PTHR11127">
    <property type="entry name" value="60S RIBOSOMAL PROTEIN L14"/>
    <property type="match status" value="1"/>
</dbReference>
<dbReference type="Gene3D" id="2.30.30.30">
    <property type="match status" value="1"/>
</dbReference>
<reference evidence="7" key="3">
    <citation type="submission" date="2025-09" db="UniProtKB">
        <authorList>
            <consortium name="Ensembl"/>
        </authorList>
    </citation>
    <scope>IDENTIFICATION</scope>
</reference>
<dbReference type="AlphaFoldDB" id="A0A4W2BTS8"/>
<dbReference type="Gene3D" id="6.10.140.140">
    <property type="match status" value="1"/>
</dbReference>
<reference evidence="7" key="2">
    <citation type="submission" date="2025-08" db="UniProtKB">
        <authorList>
            <consortium name="Ensembl"/>
        </authorList>
    </citation>
    <scope>IDENTIFICATION</scope>
</reference>
<dbReference type="PROSITE" id="PS50805">
    <property type="entry name" value="KRAB"/>
    <property type="match status" value="1"/>
</dbReference>